<dbReference type="Pfam" id="PF22725">
    <property type="entry name" value="GFO_IDH_MocA_C3"/>
    <property type="match status" value="1"/>
</dbReference>
<proteinExistence type="predicted"/>
<evidence type="ECO:0000313" key="3">
    <source>
        <dbReference type="EMBL" id="XBH07471.1"/>
    </source>
</evidence>
<feature type="domain" description="Gfo/Idh/MocA-like oxidoreductase N-terminal" evidence="1">
    <location>
        <begin position="5"/>
        <end position="120"/>
    </location>
</feature>
<dbReference type="AlphaFoldDB" id="A0AAU7CS26"/>
<dbReference type="RefSeq" id="WP_406700307.1">
    <property type="nucleotide sequence ID" value="NZ_CP155447.1"/>
</dbReference>
<name>A0AAU7CS26_9BACT</name>
<dbReference type="SUPFAM" id="SSF55347">
    <property type="entry name" value="Glyceraldehyde-3-phosphate dehydrogenase-like, C-terminal domain"/>
    <property type="match status" value="1"/>
</dbReference>
<dbReference type="InterPro" id="IPR000683">
    <property type="entry name" value="Gfo/Idh/MocA-like_OxRdtase_N"/>
</dbReference>
<dbReference type="InterPro" id="IPR036291">
    <property type="entry name" value="NAD(P)-bd_dom_sf"/>
</dbReference>
<dbReference type="SUPFAM" id="SSF51735">
    <property type="entry name" value="NAD(P)-binding Rossmann-fold domains"/>
    <property type="match status" value="1"/>
</dbReference>
<dbReference type="PANTHER" id="PTHR43377:SF1">
    <property type="entry name" value="BILIVERDIN REDUCTASE A"/>
    <property type="match status" value="1"/>
</dbReference>
<evidence type="ECO:0000259" key="1">
    <source>
        <dbReference type="Pfam" id="PF01408"/>
    </source>
</evidence>
<gene>
    <name evidence="3" type="ORF">V5E97_15960</name>
</gene>
<dbReference type="InterPro" id="IPR051450">
    <property type="entry name" value="Gfo/Idh/MocA_Oxidoreductases"/>
</dbReference>
<dbReference type="Pfam" id="PF01408">
    <property type="entry name" value="GFO_IDH_MocA"/>
    <property type="match status" value="1"/>
</dbReference>
<accession>A0AAU7CS26</accession>
<dbReference type="PANTHER" id="PTHR43377">
    <property type="entry name" value="BILIVERDIN REDUCTASE A"/>
    <property type="match status" value="1"/>
</dbReference>
<protein>
    <submittedName>
        <fullName evidence="3">Gfo/Idh/MocA family oxidoreductase</fullName>
    </submittedName>
</protein>
<dbReference type="EMBL" id="CP155447">
    <property type="protein sequence ID" value="XBH07471.1"/>
    <property type="molecule type" value="Genomic_DNA"/>
</dbReference>
<reference evidence="3" key="1">
    <citation type="submission" date="2024-05" db="EMBL/GenBank/DDBJ databases">
        <title>Planctomycetes of the genus Singulisphaera possess chitinolytic capabilities.</title>
        <authorList>
            <person name="Ivanova A."/>
        </authorList>
    </citation>
    <scope>NUCLEOTIDE SEQUENCE</scope>
    <source>
        <strain evidence="3">Ch08T</strain>
    </source>
</reference>
<dbReference type="InterPro" id="IPR055170">
    <property type="entry name" value="GFO_IDH_MocA-like_dom"/>
</dbReference>
<dbReference type="GO" id="GO:0000166">
    <property type="term" value="F:nucleotide binding"/>
    <property type="evidence" value="ECO:0007669"/>
    <property type="project" value="InterPro"/>
</dbReference>
<dbReference type="Gene3D" id="3.30.360.10">
    <property type="entry name" value="Dihydrodipicolinate Reductase, domain 2"/>
    <property type="match status" value="1"/>
</dbReference>
<organism evidence="3">
    <name type="scientific">Singulisphaera sp. Ch08</name>
    <dbReference type="NCBI Taxonomy" id="3120278"/>
    <lineage>
        <taxon>Bacteria</taxon>
        <taxon>Pseudomonadati</taxon>
        <taxon>Planctomycetota</taxon>
        <taxon>Planctomycetia</taxon>
        <taxon>Isosphaerales</taxon>
        <taxon>Isosphaeraceae</taxon>
        <taxon>Singulisphaera</taxon>
    </lineage>
</organism>
<evidence type="ECO:0000259" key="2">
    <source>
        <dbReference type="Pfam" id="PF22725"/>
    </source>
</evidence>
<dbReference type="Gene3D" id="3.40.50.720">
    <property type="entry name" value="NAD(P)-binding Rossmann-like Domain"/>
    <property type="match status" value="1"/>
</dbReference>
<feature type="domain" description="GFO/IDH/MocA-like oxidoreductase" evidence="2">
    <location>
        <begin position="151"/>
        <end position="222"/>
    </location>
</feature>
<sequence length="379" mass="41326">MTRSRVAVVGVGHLGQHHARILSQIPEVELVAVADSRIEQARSVAEKTGTRAVADYRELLNEVDAVSIAVPTFMHREVAGDFLARGIATLVEKPLASSSAEAEELVALAQVRRTLLQVGHVERFNPALSALDGLPMRPKYITAERLSTYTFRSTDIGVVLDLMIHDIDLVLAMNPGPVRSVVAVGVSVFGGHEDVANARIEFEDGCVANLTASRASFQAMRKMRLWSAEGYAMLDFMTKQGTLVRPSEQLRRGQVDLAGVDLTNPAAVKDHLFGTVLRVDQVQSEIQDQLKLELEDFVQAIRSGTPPKVSGQQGLRAMRLASEILRAIQTHQWEGISDGPIGPHHLPQPLAAQNSLLKGPFSWRARSGRSTTSNTSQNQ</sequence>